<dbReference type="AlphaFoldDB" id="A0A060I3I1"/>
<reference evidence="3 4" key="1">
    <citation type="submission" date="2013-12" db="EMBL/GenBank/DDBJ databases">
        <title>Complete genome sequence of Rhizobium etli bv. mimosae IE4771.</title>
        <authorList>
            <person name="Bustos P."/>
            <person name="Santamaria R.I."/>
            <person name="Lozano L."/>
            <person name="Ormeno-Orrillo E."/>
            <person name="Rogel M.A."/>
            <person name="Romero D."/>
            <person name="Cevallos M.A."/>
            <person name="Martinez-Romero E."/>
            <person name="Gonzalez V."/>
        </authorList>
    </citation>
    <scope>NUCLEOTIDE SEQUENCE [LARGE SCALE GENOMIC DNA]</scope>
    <source>
        <strain evidence="3 4">IE4771</strain>
        <plasmid evidence="4">Plasmid pRetIE4771a</plasmid>
    </source>
</reference>
<dbReference type="KEGG" id="rei:IE4771_PA00192"/>
<keyword evidence="3" id="KW-0614">Plasmid</keyword>
<geneLocation type="plasmid" evidence="3 4">
    <name>pRetIE4771a</name>
</geneLocation>
<proteinExistence type="predicted"/>
<evidence type="ECO:0000313" key="3">
    <source>
        <dbReference type="EMBL" id="AIC29698.1"/>
    </source>
</evidence>
<dbReference type="EMBL" id="CP006987">
    <property type="protein sequence ID" value="AIC29698.1"/>
    <property type="molecule type" value="Genomic_DNA"/>
</dbReference>
<dbReference type="Proteomes" id="UP000027180">
    <property type="component" value="Plasmid pRetIE4771a"/>
</dbReference>
<evidence type="ECO:0000259" key="1">
    <source>
        <dbReference type="Pfam" id="PF08401"/>
    </source>
</evidence>
<evidence type="ECO:0000313" key="4">
    <source>
        <dbReference type="Proteomes" id="UP000027180"/>
    </source>
</evidence>
<evidence type="ECO:0000259" key="2">
    <source>
        <dbReference type="Pfam" id="PF18818"/>
    </source>
</evidence>
<feature type="domain" description="Polyvalent protein metallopeptidase" evidence="2">
    <location>
        <begin position="156"/>
        <end position="253"/>
    </location>
</feature>
<accession>A0A060I3I1</accession>
<dbReference type="GO" id="GO:0003697">
    <property type="term" value="F:single-stranded DNA binding"/>
    <property type="evidence" value="ECO:0007669"/>
    <property type="project" value="InterPro"/>
</dbReference>
<dbReference type="InterPro" id="IPR041459">
    <property type="entry name" value="MPTase-PolyVal"/>
</dbReference>
<sequence length="372" mass="41345">MSNTEKQRVDLYSRITDRIVEDLAKGVRPWMKPWNSENTTGRITRPLRHNGQPYSGVNVLLLWSEGSARGYTSSTWMTFKQALELGAAVRKGETGATVVFASRFTKSATDGNGGEVEREIPFLKAYSVFNVEQIDGLPDQYRRPPAPAPDPVERIEHADRFFRNTGAVIRHGGNQAFFAPGADIIQMPPFESFKDAASYYAILSHEVVHFTAPAHRLGRDLSRYAKDKSERAREELIAELGSCFLCADLHVQCPWRFVDEKTIVTGTSDRFVEPAEGTEPNDDDPKSGNLQLIKIASLLKGYDAETNSFVNATEQLVVIAVNTDNYGGADFLLSGGYRLQVFPDGSLGEDWRFVELQGRHVVIEGGRVQVNG</sequence>
<feature type="domain" description="N-terminal" evidence="1">
    <location>
        <begin position="10"/>
        <end position="129"/>
    </location>
</feature>
<dbReference type="InterPro" id="IPR013610">
    <property type="entry name" value="ArdC_N"/>
</dbReference>
<dbReference type="HOGENOM" id="CLU_743684_0_0_5"/>
<name>A0A060I3I1_RHIET</name>
<gene>
    <name evidence="3" type="ORF">IE4771_PA00192</name>
</gene>
<protein>
    <submittedName>
        <fullName evidence="3">Conjugal transfer antirestriction protein</fullName>
    </submittedName>
</protein>
<dbReference type="Pfam" id="PF18818">
    <property type="entry name" value="MPTase-PolyVal"/>
    <property type="match status" value="1"/>
</dbReference>
<dbReference type="Pfam" id="PF08401">
    <property type="entry name" value="ArdcN"/>
    <property type="match status" value="1"/>
</dbReference>
<organism evidence="3 4">
    <name type="scientific">Rhizobium etli bv. mimosae str. IE4771</name>
    <dbReference type="NCBI Taxonomy" id="1432050"/>
    <lineage>
        <taxon>Bacteria</taxon>
        <taxon>Pseudomonadati</taxon>
        <taxon>Pseudomonadota</taxon>
        <taxon>Alphaproteobacteria</taxon>
        <taxon>Hyphomicrobiales</taxon>
        <taxon>Rhizobiaceae</taxon>
        <taxon>Rhizobium/Agrobacterium group</taxon>
        <taxon>Rhizobium</taxon>
    </lineage>
</organism>